<dbReference type="InterPro" id="IPR002035">
    <property type="entry name" value="VWF_A"/>
</dbReference>
<dbReference type="EMBL" id="JAHQCX010000006">
    <property type="protein sequence ID" value="MBU9726529.1"/>
    <property type="molecule type" value="Genomic_DNA"/>
</dbReference>
<dbReference type="InterPro" id="IPR051266">
    <property type="entry name" value="CLCR"/>
</dbReference>
<dbReference type="SMART" id="SM00327">
    <property type="entry name" value="VWA"/>
    <property type="match status" value="1"/>
</dbReference>
<dbReference type="PANTHER" id="PTHR10579">
    <property type="entry name" value="CALCIUM-ACTIVATED CHLORIDE CHANNEL REGULATOR"/>
    <property type="match status" value="1"/>
</dbReference>
<evidence type="ECO:0000256" key="1">
    <source>
        <dbReference type="SAM" id="Coils"/>
    </source>
</evidence>
<dbReference type="RefSeq" id="WP_158352457.1">
    <property type="nucleotide sequence ID" value="NZ_JAHQCX010000006.1"/>
</dbReference>
<dbReference type="Gene3D" id="3.40.50.410">
    <property type="entry name" value="von Willebrand factor, type A domain"/>
    <property type="match status" value="1"/>
</dbReference>
<accession>A0ABS6K7N7</accession>
<sequence>MKDKRFITVVAIILCLTLILGNGFPSLASDEKGEGTQTEGQTAEPTETPAVNDVTAPESLPVVTETPEPTETPEGTEALLAVSEPVTPVPSQTPDADGTPDTSNGTPAVDPGPTPDAEEKNSDPEPSPTPSELPVSPDAQTDIPSEVDKEEVLQGFEAAYTDEDVNIEVTALPGVLPKDAVLKVVPVIWQEIPEEAEEEERSRLEEINSKYELTRSKLEESVAEQEDTIMVGFKAYDISFCITNEETGEESEIEPVGDVSVKMNFSNPIVPEEAAGSEDQEDPESPENQPAPMILDDSEALPEIRPAVKHLKEDENAEGGVSLIDITEQSAVEVEDSGAITDVAFVSDSFSVFATALLASGVQPAAAGYNNFSNLRFYNYKDINNSNRSQISEYYSGNRPFLRIQQGQTLSNLEAIGSALVTEGNKAFGSGLNGPYGELKAVTTKNGTRVQQLRYVRSGSSYKFQYTTNGSTWSNLSNNDSDDRLHFYFQVPDHIDTGSGDERPLPGYEPVEHNKRIDYLGDGNPNPDTRLADEDSYRLYLDILGIPKQESEPVDVILLLDRSGSMVNNKMEDDRSRLQHLQDAAKAAVNTFMTEGRKNPNRMSIITFSNEAKEYVSFTETSLQNKETLCQIIDGEYRGKNIWENKSGTNYQAGLQEAKRVIDEDQSGRKKYVIFVTDGQPTFYYGPSGTTIHGYGSDWDDQTKYWSKYAAAQITGISGFYSVGIGDSGYKTYLTELGNLVGATERMYLSGNNTTQLEETFAAIVSSITKQISHVTITDTLSGYVDFVKTTGSRPQATRDSIGLVVTRQGPEDPGPVTLDPNLYRIEISGKTINLIFDEDYFLESGTRYTMSFNVKLTELAYETPLKDTGDPDTDYDLINPVSSGRLGLYSNTTAQVRYRETIKTDQGYAYQNMAEDYQKPVVAANEGKFRVQKYIDNYREDLADDEFMIQILGPADNPVKMGAVLQAVNGKGTASPVIKVSKTTRFQIAETVPKEYEKSDTYLVVKDARTNQEVSGRISGDGSYVTVQPGDDLIVEVHNSFEHTGYFHNTDSVFNLFKAYRGNS</sequence>
<dbReference type="PANTHER" id="PTHR10579:SF43">
    <property type="entry name" value="ZINC FINGER (C3HC4-TYPE RING FINGER) FAMILY PROTEIN"/>
    <property type="match status" value="1"/>
</dbReference>
<feature type="coiled-coil region" evidence="1">
    <location>
        <begin position="194"/>
        <end position="228"/>
    </location>
</feature>
<organism evidence="4 5">
    <name type="scientific">Diplocloster modestus</name>
    <dbReference type="NCBI Taxonomy" id="2850322"/>
    <lineage>
        <taxon>Bacteria</taxon>
        <taxon>Bacillati</taxon>
        <taxon>Bacillota</taxon>
        <taxon>Clostridia</taxon>
        <taxon>Lachnospirales</taxon>
        <taxon>Lachnospiraceae</taxon>
        <taxon>Diplocloster</taxon>
    </lineage>
</organism>
<evidence type="ECO:0000313" key="5">
    <source>
        <dbReference type="Proteomes" id="UP001314681"/>
    </source>
</evidence>
<feature type="domain" description="VWFA" evidence="3">
    <location>
        <begin position="555"/>
        <end position="768"/>
    </location>
</feature>
<dbReference type="PROSITE" id="PS50234">
    <property type="entry name" value="VWFA"/>
    <property type="match status" value="1"/>
</dbReference>
<keyword evidence="1" id="KW-0175">Coiled coil</keyword>
<proteinExistence type="predicted"/>
<evidence type="ECO:0000259" key="3">
    <source>
        <dbReference type="PROSITE" id="PS50234"/>
    </source>
</evidence>
<feature type="region of interest" description="Disordered" evidence="2">
    <location>
        <begin position="30"/>
        <end position="146"/>
    </location>
</feature>
<evidence type="ECO:0000256" key="2">
    <source>
        <dbReference type="SAM" id="MobiDB-lite"/>
    </source>
</evidence>
<dbReference type="InterPro" id="IPR036465">
    <property type="entry name" value="vWFA_dom_sf"/>
</dbReference>
<dbReference type="Proteomes" id="UP001314681">
    <property type="component" value="Unassembled WGS sequence"/>
</dbReference>
<feature type="region of interest" description="Disordered" evidence="2">
    <location>
        <begin position="273"/>
        <end position="294"/>
    </location>
</feature>
<dbReference type="SUPFAM" id="SSF53300">
    <property type="entry name" value="vWA-like"/>
    <property type="match status" value="1"/>
</dbReference>
<reference evidence="4 5" key="1">
    <citation type="submission" date="2021-06" db="EMBL/GenBank/DDBJ databases">
        <title>Description of novel taxa of the family Lachnospiraceae.</title>
        <authorList>
            <person name="Chaplin A.V."/>
            <person name="Sokolova S.R."/>
            <person name="Pikina A.P."/>
            <person name="Korzhanova M."/>
            <person name="Belova V."/>
            <person name="Korostin D."/>
            <person name="Efimov B.A."/>
        </authorList>
    </citation>
    <scope>NUCLEOTIDE SEQUENCE [LARGE SCALE GENOMIC DNA]</scope>
    <source>
        <strain evidence="4 5">ASD4241</strain>
    </source>
</reference>
<comment type="caution">
    <text evidence="4">The sequence shown here is derived from an EMBL/GenBank/DDBJ whole genome shotgun (WGS) entry which is preliminary data.</text>
</comment>
<dbReference type="InterPro" id="IPR055384">
    <property type="entry name" value="DUF7604"/>
</dbReference>
<evidence type="ECO:0000313" key="4">
    <source>
        <dbReference type="EMBL" id="MBU9726529.1"/>
    </source>
</evidence>
<feature type="compositionally biased region" description="Acidic residues" evidence="2">
    <location>
        <begin position="275"/>
        <end position="285"/>
    </location>
</feature>
<feature type="compositionally biased region" description="Low complexity" evidence="2">
    <location>
        <begin position="64"/>
        <end position="77"/>
    </location>
</feature>
<dbReference type="Pfam" id="PF13519">
    <property type="entry name" value="VWA_2"/>
    <property type="match status" value="1"/>
</dbReference>
<dbReference type="CDD" id="cd00198">
    <property type="entry name" value="vWFA"/>
    <property type="match status" value="1"/>
</dbReference>
<feature type="compositionally biased region" description="Polar residues" evidence="2">
    <location>
        <begin position="89"/>
        <end position="106"/>
    </location>
</feature>
<feature type="compositionally biased region" description="Polar residues" evidence="2">
    <location>
        <begin position="35"/>
        <end position="45"/>
    </location>
</feature>
<keyword evidence="5" id="KW-1185">Reference proteome</keyword>
<dbReference type="Pfam" id="PF24558">
    <property type="entry name" value="DUF7604"/>
    <property type="match status" value="1"/>
</dbReference>
<gene>
    <name evidence="4" type="ORF">KTH90_10940</name>
</gene>
<protein>
    <submittedName>
        <fullName evidence="4">VWA domain-containing protein</fullName>
    </submittedName>
</protein>
<name>A0ABS6K7N7_9FIRM</name>